<keyword evidence="4" id="KW-1185">Reference proteome</keyword>
<dbReference type="PANTHER" id="PTHR42850">
    <property type="entry name" value="METALLOPHOSPHOESTERASE"/>
    <property type="match status" value="1"/>
</dbReference>
<dbReference type="Proteomes" id="UP001057134">
    <property type="component" value="Chromosome"/>
</dbReference>
<dbReference type="SUPFAM" id="SSF56091">
    <property type="entry name" value="DNA ligase/mRNA capping enzyme, catalytic domain"/>
    <property type="match status" value="1"/>
</dbReference>
<evidence type="ECO:0000313" key="4">
    <source>
        <dbReference type="Proteomes" id="UP001057134"/>
    </source>
</evidence>
<evidence type="ECO:0000313" key="3">
    <source>
        <dbReference type="EMBL" id="UQZ85661.1"/>
    </source>
</evidence>
<protein>
    <submittedName>
        <fullName evidence="3">Diadenosine tetraphosphatase</fullName>
    </submittedName>
</protein>
<evidence type="ECO:0000259" key="2">
    <source>
        <dbReference type="Pfam" id="PF16542"/>
    </source>
</evidence>
<dbReference type="SUPFAM" id="SSF52540">
    <property type="entry name" value="P-loop containing nucleoside triphosphate hydrolases"/>
    <property type="match status" value="1"/>
</dbReference>
<dbReference type="Gene3D" id="3.60.21.10">
    <property type="match status" value="1"/>
</dbReference>
<dbReference type="InterPro" id="IPR004843">
    <property type="entry name" value="Calcineurin-like_PHP"/>
</dbReference>
<dbReference type="Gene3D" id="3.40.50.300">
    <property type="entry name" value="P-loop containing nucleotide triphosphate hydrolases"/>
    <property type="match status" value="1"/>
</dbReference>
<feature type="domain" description="Calcineurin-like phosphoesterase" evidence="1">
    <location>
        <begin position="212"/>
        <end position="399"/>
    </location>
</feature>
<dbReference type="InterPro" id="IPR032380">
    <property type="entry name" value="PNKP_ligase_dom"/>
</dbReference>
<dbReference type="Pfam" id="PF16542">
    <property type="entry name" value="PNKP_ligase"/>
    <property type="match status" value="1"/>
</dbReference>
<dbReference type="Pfam" id="PF00149">
    <property type="entry name" value="Metallophos"/>
    <property type="match status" value="1"/>
</dbReference>
<gene>
    <name evidence="3" type="ORF">SK3146_04950</name>
</gene>
<feature type="domain" description="Polynucleotide kinase-phosphatase ligase" evidence="2">
    <location>
        <begin position="483"/>
        <end position="827"/>
    </location>
</feature>
<dbReference type="InterPro" id="IPR050126">
    <property type="entry name" value="Ap4A_hydrolase"/>
</dbReference>
<proteinExistence type="predicted"/>
<dbReference type="EMBL" id="CP027059">
    <property type="protein sequence ID" value="UQZ85661.1"/>
    <property type="molecule type" value="Genomic_DNA"/>
</dbReference>
<sequence length="862" mass="98485">MEMRTRVHTIFMLIGSTECGKTTFANEVLMPGLKRAAGETPGRRLNVQYLSSDDIRQELLGYDYDKYDQVMLEASEQAFRLLFEKLKLVTSFPVSAEFVVIDTTGLSEDFRAQVRAVARDRQYRLEAVVFDYRQRSDYYASERSKKLISQHITRLKREVLGALAREGYDQVHKIRCKDFYSPEEKTPNAAYTVVIDNWDDYAATMLPPDQKYIVVGDVHECLSDLKGLLQSCGYKLEDGRLAATDKTAGTKIILAGDWIDKGGHTRETVEFLYDNREHFLFVKGNHEHFVDKYTRGDIQGADPELLNSYFGSTRVLLQDEELLGKFRSLIALSRPFYWRSGGQGPSFYVTHAPCRSKYIGKLDADSLRHQRNLRIDREAPLEEQLAFLKEEAVVNHPYHLFGHIAAKRPARILNKLHIDTGAVHGNMLTAVSMAHRPFYKSHPSGQTVLDEPLQEIFPAARSVSLQDLEEEDLRRLRYCSRNKVNFISGTMSPADKDEAAQELESLKRGLSYFAGRGVREVVLQPKYMGSRCNIYLHRDAEQCFAVSRNGYKIARLDLSAVYGKLLDKFGAYMERNRIAMLLLDGELMPWKSLGDGLIQKQFMPIGKALESEFAFLQQNGFEAAWEELLAQYDASGFEQDQFHLSKKALNDKYGNAAYHNYKYVREAAAAHVPLQEHIDAYQVYKKQLELYAGDGELDYKPFALLKTVCENGEERIPEGSTSEMYRFVSDDDYLLLDLADPGCYAQAEAYFARLTVANQMEGVVIKPERADGTTVPYMKVRNAEYLSIIYGYDYRFAHKYKKLIKQKNIAPKLRTSLNEYRLGQAMLAIPFDAIDADNEDYRNAAANLLFETAQEKVIDPRL</sequence>
<dbReference type="SUPFAM" id="SSF56300">
    <property type="entry name" value="Metallo-dependent phosphatases"/>
    <property type="match status" value="1"/>
</dbReference>
<dbReference type="Gene3D" id="3.30.470.30">
    <property type="entry name" value="DNA ligase/mRNA capping enzyme"/>
    <property type="match status" value="2"/>
</dbReference>
<dbReference type="Pfam" id="PF13671">
    <property type="entry name" value="AAA_33"/>
    <property type="match status" value="1"/>
</dbReference>
<reference evidence="3" key="2">
    <citation type="journal article" date="2021" name="J Anim Sci Technol">
        <title>Complete genome sequence of Paenibacillus konkukensis sp. nov. SK3146 as a potential probiotic strain.</title>
        <authorList>
            <person name="Jung H.I."/>
            <person name="Park S."/>
            <person name="Niu K.M."/>
            <person name="Lee S.W."/>
            <person name="Kothari D."/>
            <person name="Yi K.J."/>
            <person name="Kim S.K."/>
        </authorList>
    </citation>
    <scope>NUCLEOTIDE SEQUENCE</scope>
    <source>
        <strain evidence="3">SK3146</strain>
    </source>
</reference>
<accession>A0ABY4RVE6</accession>
<organism evidence="3 4">
    <name type="scientific">Paenibacillus konkukensis</name>
    <dbReference type="NCBI Taxonomy" id="2020716"/>
    <lineage>
        <taxon>Bacteria</taxon>
        <taxon>Bacillati</taxon>
        <taxon>Bacillota</taxon>
        <taxon>Bacilli</taxon>
        <taxon>Bacillales</taxon>
        <taxon>Paenibacillaceae</taxon>
        <taxon>Paenibacillus</taxon>
    </lineage>
</organism>
<evidence type="ECO:0000259" key="1">
    <source>
        <dbReference type="Pfam" id="PF00149"/>
    </source>
</evidence>
<reference evidence="3" key="1">
    <citation type="submission" date="2018-02" db="EMBL/GenBank/DDBJ databases">
        <authorList>
            <person name="Kim S.-K."/>
            <person name="Jung H.-I."/>
            <person name="Lee S.-W."/>
        </authorList>
    </citation>
    <scope>NUCLEOTIDE SEQUENCE</scope>
    <source>
        <strain evidence="3">SK3146</strain>
    </source>
</reference>
<dbReference type="InterPro" id="IPR029052">
    <property type="entry name" value="Metallo-depent_PP-like"/>
</dbReference>
<name>A0ABY4RVE6_9BACL</name>
<dbReference type="RefSeq" id="WP_249861271.1">
    <property type="nucleotide sequence ID" value="NZ_CP027059.1"/>
</dbReference>
<dbReference type="PANTHER" id="PTHR42850:SF4">
    <property type="entry name" value="ZINC-DEPENDENT ENDOPOLYPHOSPHATASE"/>
    <property type="match status" value="1"/>
</dbReference>
<dbReference type="InterPro" id="IPR027417">
    <property type="entry name" value="P-loop_NTPase"/>
</dbReference>